<evidence type="ECO:0000313" key="5">
    <source>
        <dbReference type="Proteomes" id="UP000471381"/>
    </source>
</evidence>
<keyword evidence="4" id="KW-0378">Hydrolase</keyword>
<name>A0A6N9TQL4_9ALTE</name>
<dbReference type="Proteomes" id="UP000471381">
    <property type="component" value="Unassembled WGS sequence"/>
</dbReference>
<comment type="similarity">
    <text evidence="1">Belongs to the metallo-dependent hydrolases superfamily.</text>
</comment>
<evidence type="ECO:0000256" key="1">
    <source>
        <dbReference type="ARBA" id="ARBA00038310"/>
    </source>
</evidence>
<dbReference type="RefSeq" id="WP_163107490.1">
    <property type="nucleotide sequence ID" value="NZ_JAAAWO010000014.1"/>
</dbReference>
<accession>A0A6N9TQL4</accession>
<dbReference type="AlphaFoldDB" id="A0A6N9TQL4"/>
<sequence>MNWIDPHIHFFALQHGHYDWLKPNNPPYWRDKSVIARSVYERGLFKGNHATLGGFVHIEAGFDNGQPWREVAFLEQHCVKPFRSVANIDLQSSTSLSDIDRLKRFRSVSGLRHILDDDAATLLRSPKVLHSLKHMAANNLSFDAQFDITDGASVSALLNVIERIPELTVIVNHVAAAPFSADVLPDEALPAEGSFSAEGSLPAEGSFSAEGSLPAEGSCSKHTNSSRHSYSSLAYTKWQRHLIALAQCSNVAFKFSGMEMQDRQWTWSYVQRLLNTALDILPIDNIMLASNFPLCTWRMPYAQLLKGYDNMLKRMQSQTASTAFSLSKDDAEKLRHKNAYKWYQF</sequence>
<comment type="caution">
    <text evidence="4">The sequence shown here is derived from an EMBL/GenBank/DDBJ whole genome shotgun (WGS) entry which is preliminary data.</text>
</comment>
<dbReference type="GO" id="GO:0016787">
    <property type="term" value="F:hydrolase activity"/>
    <property type="evidence" value="ECO:0007669"/>
    <property type="project" value="UniProtKB-KW"/>
</dbReference>
<reference evidence="4 5" key="1">
    <citation type="submission" date="2020-01" db="EMBL/GenBank/DDBJ databases">
        <title>Genomes of bacteria type strains.</title>
        <authorList>
            <person name="Chen J."/>
            <person name="Zhu S."/>
            <person name="Yang J."/>
        </authorList>
    </citation>
    <scope>NUCLEOTIDE SEQUENCE [LARGE SCALE GENOMIC DNA]</scope>
    <source>
        <strain evidence="4 5">LMG 24078</strain>
    </source>
</reference>
<evidence type="ECO:0000259" key="3">
    <source>
        <dbReference type="Pfam" id="PF04909"/>
    </source>
</evidence>
<evidence type="ECO:0000313" key="4">
    <source>
        <dbReference type="EMBL" id="NDW16928.1"/>
    </source>
</evidence>
<organism evidence="4 5">
    <name type="scientific">Alteromonas genovensis</name>
    <dbReference type="NCBI Taxonomy" id="471225"/>
    <lineage>
        <taxon>Bacteria</taxon>
        <taxon>Pseudomonadati</taxon>
        <taxon>Pseudomonadota</taxon>
        <taxon>Gammaproteobacteria</taxon>
        <taxon>Alteromonadales</taxon>
        <taxon>Alteromonadaceae</taxon>
        <taxon>Alteromonas/Salinimonas group</taxon>
        <taxon>Alteromonas</taxon>
    </lineage>
</organism>
<dbReference type="SUPFAM" id="SSF51556">
    <property type="entry name" value="Metallo-dependent hydrolases"/>
    <property type="match status" value="1"/>
</dbReference>
<dbReference type="InterPro" id="IPR052350">
    <property type="entry name" value="Metallo-dep_Lactonases"/>
</dbReference>
<dbReference type="Pfam" id="PF04909">
    <property type="entry name" value="Amidohydro_2"/>
    <property type="match status" value="1"/>
</dbReference>
<dbReference type="Gene3D" id="3.20.20.140">
    <property type="entry name" value="Metal-dependent hydrolases"/>
    <property type="match status" value="1"/>
</dbReference>
<gene>
    <name evidence="4" type="ORF">GTQ48_15545</name>
</gene>
<keyword evidence="5" id="KW-1185">Reference proteome</keyword>
<dbReference type="InterPro" id="IPR032466">
    <property type="entry name" value="Metal_Hydrolase"/>
</dbReference>
<feature type="domain" description="Amidohydrolase-related" evidence="3">
    <location>
        <begin position="233"/>
        <end position="345"/>
    </location>
</feature>
<dbReference type="EMBL" id="JAAAWO010000014">
    <property type="protein sequence ID" value="NDW16928.1"/>
    <property type="molecule type" value="Genomic_DNA"/>
</dbReference>
<dbReference type="PANTHER" id="PTHR43569:SF2">
    <property type="entry name" value="AMIDOHYDROLASE-RELATED DOMAIN-CONTAINING PROTEIN"/>
    <property type="match status" value="1"/>
</dbReference>
<dbReference type="PANTHER" id="PTHR43569">
    <property type="entry name" value="AMIDOHYDROLASE"/>
    <property type="match status" value="1"/>
</dbReference>
<protein>
    <submittedName>
        <fullName evidence="4">Amidohydrolase family protein</fullName>
    </submittedName>
</protein>
<dbReference type="InterPro" id="IPR006680">
    <property type="entry name" value="Amidohydro-rel"/>
</dbReference>
<feature type="region of interest" description="Disordered" evidence="2">
    <location>
        <begin position="200"/>
        <end position="225"/>
    </location>
</feature>
<proteinExistence type="inferred from homology"/>
<evidence type="ECO:0000256" key="2">
    <source>
        <dbReference type="SAM" id="MobiDB-lite"/>
    </source>
</evidence>